<sequence>MAILIKGNEPLLVDMSIQDFIKLGINGVYTTMKTVLSHEYIFNLSLHMKNLCKYSKEFLKLQKTDNNKEHISKILEYLTLENIRKCSCESIKRGFEFLTALNDDLKKKYFNESSNYMIIVTITWDIENCNISLKNFFSILCYIKSLPSYPDSVQIDIMNGQRKLPNIKYSDVFEVRDKLLKLKSIDSHEIVIYNDLNEITEGLTSNFFGFFNGTLYTQRDELVLKGTIRKEIIDLCEREDIKLKNSINIKDIEYFEFCFICSTTRNILPVKKIILFSDNKKVFEKSVNHPILIKLQEKLKEEIEKKKEKYDLCIR</sequence>
<dbReference type="InterPro" id="IPR036038">
    <property type="entry name" value="Aminotransferase-like"/>
</dbReference>
<reference evidence="1 2" key="1">
    <citation type="submission" date="2015-04" db="EMBL/GenBank/DDBJ databases">
        <authorList>
            <consortium name="Pathogen Informatics"/>
        </authorList>
    </citation>
    <scope>NUCLEOTIDE SEQUENCE [LARGE SCALE GENOMIC DNA]</scope>
    <source>
        <strain evidence="1 2">SGS1</strain>
    </source>
</reference>
<dbReference type="KEGG" id="prel:PRELSG_1222500"/>
<gene>
    <name evidence="1" type="primary">ADCL</name>
    <name evidence="1" type="ORF">PRELSG_1222500</name>
</gene>
<keyword evidence="2" id="KW-1185">Reference proteome</keyword>
<dbReference type="PANTHER" id="PTHR47703:SF2">
    <property type="entry name" value="D-AMINOACID AMINOTRANSFERASE-LIKE PLP-DEPENDENT ENZYMES SUPERFAMILY PROTEIN"/>
    <property type="match status" value="1"/>
</dbReference>
<organism evidence="1 2">
    <name type="scientific">Plasmodium relictum</name>
    <dbReference type="NCBI Taxonomy" id="85471"/>
    <lineage>
        <taxon>Eukaryota</taxon>
        <taxon>Sar</taxon>
        <taxon>Alveolata</taxon>
        <taxon>Apicomplexa</taxon>
        <taxon>Aconoidasida</taxon>
        <taxon>Haemosporida</taxon>
        <taxon>Plasmodiidae</taxon>
        <taxon>Plasmodium</taxon>
        <taxon>Plasmodium (Haemamoeba)</taxon>
    </lineage>
</organism>
<dbReference type="Gene3D" id="3.20.10.10">
    <property type="entry name" value="D-amino Acid Aminotransferase, subunit A, domain 2"/>
    <property type="match status" value="1"/>
</dbReference>
<protein>
    <submittedName>
        <fullName evidence="1">Aminodeoxychorismate lyase, putative</fullName>
        <ecNumber evidence="1">4.1.3.38</ecNumber>
    </submittedName>
</protein>
<name>A0A1J1HD44_PLARL</name>
<dbReference type="Pfam" id="PF01063">
    <property type="entry name" value="Aminotran_4"/>
    <property type="match status" value="1"/>
</dbReference>
<dbReference type="VEuPathDB" id="PlasmoDB:PRELSG_1222500"/>
<keyword evidence="1" id="KW-0456">Lyase</keyword>
<dbReference type="InterPro" id="IPR001544">
    <property type="entry name" value="Aminotrans_IV"/>
</dbReference>
<dbReference type="InterPro" id="IPR043132">
    <property type="entry name" value="BCAT-like_C"/>
</dbReference>
<dbReference type="RefSeq" id="XP_028534341.1">
    <property type="nucleotide sequence ID" value="XM_028678009.1"/>
</dbReference>
<evidence type="ECO:0000313" key="1">
    <source>
        <dbReference type="EMBL" id="CRH01341.1"/>
    </source>
</evidence>
<evidence type="ECO:0000313" key="2">
    <source>
        <dbReference type="Proteomes" id="UP000220158"/>
    </source>
</evidence>
<dbReference type="GeneID" id="39737469"/>
<dbReference type="GO" id="GO:0008696">
    <property type="term" value="F:4-amino-4-deoxychorismate lyase activity"/>
    <property type="evidence" value="ECO:0007669"/>
    <property type="project" value="UniProtKB-EC"/>
</dbReference>
<dbReference type="EC" id="4.1.3.38" evidence="1"/>
<dbReference type="PANTHER" id="PTHR47703">
    <property type="entry name" value="D-AMINOACID AMINOTRANSFERASE-LIKE PLP-DEPENDENT ENZYMES SUPERFAMILY PROTEIN"/>
    <property type="match status" value="1"/>
</dbReference>
<dbReference type="OrthoDB" id="59470at2759"/>
<dbReference type="AlphaFoldDB" id="A0A1J1HD44"/>
<accession>A0A1J1HD44</accession>
<dbReference type="OMA" id="EYIFNFT"/>
<dbReference type="SUPFAM" id="SSF56752">
    <property type="entry name" value="D-aminoacid aminotransferase-like PLP-dependent enzymes"/>
    <property type="match status" value="1"/>
</dbReference>
<dbReference type="Proteomes" id="UP000220158">
    <property type="component" value="Chromosome 12"/>
</dbReference>
<proteinExistence type="predicted"/>
<dbReference type="EMBL" id="LN835307">
    <property type="protein sequence ID" value="CRH01341.1"/>
    <property type="molecule type" value="Genomic_DNA"/>
</dbReference>